<organism evidence="1 2">
    <name type="scientific">Aspergillus violaceofuscus (strain CBS 115571)</name>
    <dbReference type="NCBI Taxonomy" id="1450538"/>
    <lineage>
        <taxon>Eukaryota</taxon>
        <taxon>Fungi</taxon>
        <taxon>Dikarya</taxon>
        <taxon>Ascomycota</taxon>
        <taxon>Pezizomycotina</taxon>
        <taxon>Eurotiomycetes</taxon>
        <taxon>Eurotiomycetidae</taxon>
        <taxon>Eurotiales</taxon>
        <taxon>Aspergillaceae</taxon>
        <taxon>Aspergillus</taxon>
    </lineage>
</organism>
<accession>A0A2V5HNS0</accession>
<reference evidence="1 2" key="1">
    <citation type="submission" date="2018-02" db="EMBL/GenBank/DDBJ databases">
        <title>The genomes of Aspergillus section Nigri reveals drivers in fungal speciation.</title>
        <authorList>
            <consortium name="DOE Joint Genome Institute"/>
            <person name="Vesth T.C."/>
            <person name="Nybo J."/>
            <person name="Theobald S."/>
            <person name="Brandl J."/>
            <person name="Frisvad J.C."/>
            <person name="Nielsen K.F."/>
            <person name="Lyhne E.K."/>
            <person name="Kogle M.E."/>
            <person name="Kuo A."/>
            <person name="Riley R."/>
            <person name="Clum A."/>
            <person name="Nolan M."/>
            <person name="Lipzen A."/>
            <person name="Salamov A."/>
            <person name="Henrissat B."/>
            <person name="Wiebenga A."/>
            <person name="De vries R.P."/>
            <person name="Grigoriev I.V."/>
            <person name="Mortensen U.H."/>
            <person name="Andersen M.R."/>
            <person name="Baker S.E."/>
        </authorList>
    </citation>
    <scope>NUCLEOTIDE SEQUENCE [LARGE SCALE GENOMIC DNA]</scope>
    <source>
        <strain evidence="1 2">CBS 115571</strain>
    </source>
</reference>
<name>A0A2V5HNS0_ASPV1</name>
<dbReference type="EMBL" id="KZ825107">
    <property type="protein sequence ID" value="PYI23213.1"/>
    <property type="molecule type" value="Genomic_DNA"/>
</dbReference>
<keyword evidence="2" id="KW-1185">Reference proteome</keyword>
<evidence type="ECO:0000313" key="2">
    <source>
        <dbReference type="Proteomes" id="UP000249829"/>
    </source>
</evidence>
<protein>
    <submittedName>
        <fullName evidence="1">Uncharacterized protein</fullName>
    </submittedName>
</protein>
<dbReference type="Proteomes" id="UP000249829">
    <property type="component" value="Unassembled WGS sequence"/>
</dbReference>
<proteinExistence type="predicted"/>
<dbReference type="OMA" id="EARANWG"/>
<gene>
    <name evidence="1" type="ORF">BO99DRAFT_429319</name>
</gene>
<dbReference type="AlphaFoldDB" id="A0A2V5HNS0"/>
<sequence>MAFERQDTTEELGQVLTRIKDIIQAGKVMTEERQSAGWKYGGKELETELELLNEILRIKYKVLESNVFHFINGANIHNPTKCLLMIPITGTPRLKSGETLTPTNCYYTEEVQLLFGERWNIILVPLAEKDTP</sequence>
<evidence type="ECO:0000313" key="1">
    <source>
        <dbReference type="EMBL" id="PYI23213.1"/>
    </source>
</evidence>